<name>A0A3R7Y8X8_APHAT</name>
<organism evidence="1 2">
    <name type="scientific">Aphanomyces astaci</name>
    <name type="common">Crayfish plague agent</name>
    <dbReference type="NCBI Taxonomy" id="112090"/>
    <lineage>
        <taxon>Eukaryota</taxon>
        <taxon>Sar</taxon>
        <taxon>Stramenopiles</taxon>
        <taxon>Oomycota</taxon>
        <taxon>Saprolegniomycetes</taxon>
        <taxon>Saprolegniales</taxon>
        <taxon>Verrucalvaceae</taxon>
        <taxon>Aphanomyces</taxon>
    </lineage>
</organism>
<dbReference type="VEuPathDB" id="FungiDB:H257_02485"/>
<proteinExistence type="predicted"/>
<reference evidence="1" key="1">
    <citation type="submission" date="2018-07" db="EMBL/GenBank/DDBJ databases">
        <title>Annotation of Aphanomyces astaci genome assembly.</title>
        <authorList>
            <person name="Studholme D.J."/>
        </authorList>
    </citation>
    <scope>NUCLEOTIDE SEQUENCE [LARGE SCALE GENOMIC DNA]</scope>
    <source>
        <strain evidence="1">Pc</strain>
    </source>
</reference>
<evidence type="ECO:0000313" key="2">
    <source>
        <dbReference type="Proteomes" id="UP000284702"/>
    </source>
</evidence>
<dbReference type="AlphaFoldDB" id="A0A3R7Y8X8"/>
<protein>
    <submittedName>
        <fullName evidence="1">Uncharacterized protein</fullName>
    </submittedName>
</protein>
<dbReference type="Proteomes" id="UP000284702">
    <property type="component" value="Unassembled WGS sequence"/>
</dbReference>
<accession>A0A3R7Y8X8</accession>
<evidence type="ECO:0000313" key="1">
    <source>
        <dbReference type="EMBL" id="RQM24065.1"/>
    </source>
</evidence>
<comment type="caution">
    <text evidence="1">The sequence shown here is derived from an EMBL/GenBank/DDBJ whole genome shotgun (WGS) entry which is preliminary data.</text>
</comment>
<keyword evidence="2" id="KW-1185">Reference proteome</keyword>
<gene>
    <name evidence="1" type="ORF">B5M09_002088</name>
</gene>
<dbReference type="EMBL" id="MZMZ02002796">
    <property type="protein sequence ID" value="RQM24065.1"/>
    <property type="molecule type" value="Genomic_DNA"/>
</dbReference>
<sequence length="143" mass="15854">MPRLAETLVRYHCRPARPLGVLGVALLPQLVLVPLALEAGWPCQLVGQSLVAQCHCAAERPQLVLLVQLLWPRALLQVVLPVLFKFPLGFLREVVEVEFLEVLAVGPLVPAAQFPSSLERLPLEDPFPYSVVLRLLGRLAPFR</sequence>